<gene>
    <name evidence="2" type="ORF">EHO59_07315</name>
</gene>
<dbReference type="GO" id="GO:0005886">
    <property type="term" value="C:plasma membrane"/>
    <property type="evidence" value="ECO:0007669"/>
    <property type="project" value="TreeGrafter"/>
</dbReference>
<keyword evidence="1" id="KW-0472">Membrane</keyword>
<dbReference type="InterPro" id="IPR007436">
    <property type="entry name" value="DUF485"/>
</dbReference>
<accession>A0A4R9G8I4</accession>
<dbReference type="PANTHER" id="PTHR38598:SF1">
    <property type="entry name" value="INNER MEMBRANE PROTEIN YJCH"/>
    <property type="match status" value="1"/>
</dbReference>
<evidence type="ECO:0000256" key="1">
    <source>
        <dbReference type="SAM" id="Phobius"/>
    </source>
</evidence>
<dbReference type="AlphaFoldDB" id="A0A4R9G8I4"/>
<comment type="caution">
    <text evidence="2">The sequence shown here is derived from an EMBL/GenBank/DDBJ whole genome shotgun (WGS) entry which is preliminary data.</text>
</comment>
<dbReference type="EMBL" id="RQEP01000005">
    <property type="protein sequence ID" value="TGK07894.1"/>
    <property type="molecule type" value="Genomic_DNA"/>
</dbReference>
<keyword evidence="3" id="KW-1185">Reference proteome</keyword>
<protein>
    <submittedName>
        <fullName evidence="2">DUF485 domain-containing protein</fullName>
    </submittedName>
</protein>
<name>A0A4R9G8I4_9LEPT</name>
<dbReference type="PANTHER" id="PTHR38598">
    <property type="entry name" value="INNER MEMBRANE PROTEIN YJCH"/>
    <property type="match status" value="1"/>
</dbReference>
<dbReference type="RefSeq" id="WP_135586181.1">
    <property type="nucleotide sequence ID" value="NZ_RQEP01000005.1"/>
</dbReference>
<dbReference type="InterPro" id="IPR052959">
    <property type="entry name" value="Inner_membrane_assoc"/>
</dbReference>
<keyword evidence="1" id="KW-1133">Transmembrane helix</keyword>
<dbReference type="Proteomes" id="UP000297453">
    <property type="component" value="Unassembled WGS sequence"/>
</dbReference>
<feature type="transmembrane region" description="Helical" evidence="1">
    <location>
        <begin position="22"/>
        <end position="45"/>
    </location>
</feature>
<evidence type="ECO:0000313" key="2">
    <source>
        <dbReference type="EMBL" id="TGK07894.1"/>
    </source>
</evidence>
<proteinExistence type="predicted"/>
<feature type="transmembrane region" description="Helical" evidence="1">
    <location>
        <begin position="57"/>
        <end position="82"/>
    </location>
</feature>
<sequence length="102" mass="11824">MKSKAHELIESPEFKKLVRTRWIVSFLLLFLLFANYYGFILIIALKKEWVVERIGQFANFGLIAGAGVIVLSWILTFIYVIWANRVYDKEVDALKSKLEGGR</sequence>
<keyword evidence="1" id="KW-0812">Transmembrane</keyword>
<organism evidence="2 3">
    <name type="scientific">Leptospira semungkisensis</name>
    <dbReference type="NCBI Taxonomy" id="2484985"/>
    <lineage>
        <taxon>Bacteria</taxon>
        <taxon>Pseudomonadati</taxon>
        <taxon>Spirochaetota</taxon>
        <taxon>Spirochaetia</taxon>
        <taxon>Leptospirales</taxon>
        <taxon>Leptospiraceae</taxon>
        <taxon>Leptospira</taxon>
    </lineage>
</organism>
<dbReference type="OrthoDB" id="9799991at2"/>
<reference evidence="2" key="1">
    <citation type="journal article" date="2019" name="PLoS Negl. Trop. Dis.">
        <title>Revisiting the worldwide diversity of Leptospira species in the environment.</title>
        <authorList>
            <person name="Vincent A.T."/>
            <person name="Schiettekatte O."/>
            <person name="Bourhy P."/>
            <person name="Veyrier F.J."/>
            <person name="Picardeau M."/>
        </authorList>
    </citation>
    <scope>NUCLEOTIDE SEQUENCE [LARGE SCALE GENOMIC DNA]</scope>
    <source>
        <strain evidence="2">SSS9</strain>
    </source>
</reference>
<evidence type="ECO:0000313" key="3">
    <source>
        <dbReference type="Proteomes" id="UP000297453"/>
    </source>
</evidence>
<dbReference type="Pfam" id="PF04341">
    <property type="entry name" value="DUF485"/>
    <property type="match status" value="1"/>
</dbReference>